<protein>
    <recommendedName>
        <fullName evidence="4">Regulator RcnB of Ni and Co efflux</fullName>
    </recommendedName>
</protein>
<dbReference type="Proteomes" id="UP000236721">
    <property type="component" value="Unassembled WGS sequence"/>
</dbReference>
<organism evidence="2 3">
    <name type="scientific">Vibrio hangzhouensis</name>
    <dbReference type="NCBI Taxonomy" id="462991"/>
    <lineage>
        <taxon>Bacteria</taxon>
        <taxon>Pseudomonadati</taxon>
        <taxon>Pseudomonadota</taxon>
        <taxon>Gammaproteobacteria</taxon>
        <taxon>Vibrionales</taxon>
        <taxon>Vibrionaceae</taxon>
        <taxon>Vibrio</taxon>
    </lineage>
</organism>
<dbReference type="AlphaFoldDB" id="A0A1H5SWR1"/>
<evidence type="ECO:0000256" key="1">
    <source>
        <dbReference type="SAM" id="SignalP"/>
    </source>
</evidence>
<accession>A0A1H5SWR1</accession>
<keyword evidence="1" id="KW-0732">Signal</keyword>
<dbReference type="RefSeq" id="WP_103878631.1">
    <property type="nucleotide sequence ID" value="NZ_FNVG01000002.1"/>
</dbReference>
<dbReference type="EMBL" id="FNVG01000002">
    <property type="protein sequence ID" value="SEF54217.1"/>
    <property type="molecule type" value="Genomic_DNA"/>
</dbReference>
<sequence>MIRFKHLTLASIVLSLISFQGLAHPSGHHKHKQKHKHKHHKEVIVVKKYYPSPKKRPKYKHYHYKKMPRHTTYIKIGNFTYAKVDGHYYQRRGDRYVNVILK</sequence>
<keyword evidence="3" id="KW-1185">Reference proteome</keyword>
<gene>
    <name evidence="2" type="ORF">SAMN04488244_1027</name>
</gene>
<reference evidence="3" key="1">
    <citation type="submission" date="2016-10" db="EMBL/GenBank/DDBJ databases">
        <authorList>
            <person name="Varghese N."/>
            <person name="Submissions S."/>
        </authorList>
    </citation>
    <scope>NUCLEOTIDE SEQUENCE [LARGE SCALE GENOMIC DNA]</scope>
    <source>
        <strain evidence="3">CGMCC 1.7062</strain>
    </source>
</reference>
<feature type="chain" id="PRO_5009284392" description="Regulator RcnB of Ni and Co efflux" evidence="1">
    <location>
        <begin position="24"/>
        <end position="102"/>
    </location>
</feature>
<name>A0A1H5SWR1_9VIBR</name>
<dbReference type="OrthoDB" id="5906588at2"/>
<feature type="signal peptide" evidence="1">
    <location>
        <begin position="1"/>
        <end position="23"/>
    </location>
</feature>
<evidence type="ECO:0008006" key="4">
    <source>
        <dbReference type="Google" id="ProtNLM"/>
    </source>
</evidence>
<evidence type="ECO:0000313" key="3">
    <source>
        <dbReference type="Proteomes" id="UP000236721"/>
    </source>
</evidence>
<evidence type="ECO:0000313" key="2">
    <source>
        <dbReference type="EMBL" id="SEF54217.1"/>
    </source>
</evidence>
<proteinExistence type="predicted"/>